<name>A0A554XFE1_9BURK</name>
<dbReference type="EMBL" id="VJON01000018">
    <property type="protein sequence ID" value="TSE34509.1"/>
    <property type="molecule type" value="Genomic_DNA"/>
</dbReference>
<dbReference type="SUPFAM" id="SSF53850">
    <property type="entry name" value="Periplasmic binding protein-like II"/>
    <property type="match status" value="1"/>
</dbReference>
<dbReference type="SMART" id="SM00091">
    <property type="entry name" value="PAS"/>
    <property type="match status" value="1"/>
</dbReference>
<dbReference type="InterPro" id="IPR006311">
    <property type="entry name" value="TAT_signal"/>
</dbReference>
<dbReference type="PROSITE" id="PS50113">
    <property type="entry name" value="PAC"/>
    <property type="match status" value="1"/>
</dbReference>
<dbReference type="PROSITE" id="PS51318">
    <property type="entry name" value="TAT"/>
    <property type="match status" value="1"/>
</dbReference>
<dbReference type="SMART" id="SM00052">
    <property type="entry name" value="EAL"/>
    <property type="match status" value="1"/>
</dbReference>
<dbReference type="Pfam" id="PF00563">
    <property type="entry name" value="EAL"/>
    <property type="match status" value="1"/>
</dbReference>
<dbReference type="SUPFAM" id="SSF55073">
    <property type="entry name" value="Nucleotide cyclase"/>
    <property type="match status" value="1"/>
</dbReference>
<keyword evidence="7" id="KW-1185">Reference proteome</keyword>
<evidence type="ECO:0000313" key="7">
    <source>
        <dbReference type="Proteomes" id="UP000318294"/>
    </source>
</evidence>
<evidence type="ECO:0000259" key="3">
    <source>
        <dbReference type="PROSITE" id="PS50113"/>
    </source>
</evidence>
<dbReference type="Gene3D" id="3.20.20.450">
    <property type="entry name" value="EAL domain"/>
    <property type="match status" value="1"/>
</dbReference>
<dbReference type="PROSITE" id="PS50112">
    <property type="entry name" value="PAS"/>
    <property type="match status" value="1"/>
</dbReference>
<protein>
    <submittedName>
        <fullName evidence="6">Putative signaling protein</fullName>
    </submittedName>
</protein>
<feature type="signal peptide" evidence="1">
    <location>
        <begin position="1"/>
        <end position="21"/>
    </location>
</feature>
<dbReference type="Pfam" id="PF00990">
    <property type="entry name" value="GGDEF"/>
    <property type="match status" value="1"/>
</dbReference>
<dbReference type="SMART" id="SM00267">
    <property type="entry name" value="GGDEF"/>
    <property type="match status" value="1"/>
</dbReference>
<reference evidence="6 7" key="1">
    <citation type="submission" date="2019-07" db="EMBL/GenBank/DDBJ databases">
        <title>Tepidimonas charontis SPSP-6 draft genome.</title>
        <authorList>
            <person name="Da Costa M.S."/>
            <person name="Froufe H.J.C."/>
            <person name="Egas C."/>
            <person name="Albuquerque L."/>
        </authorList>
    </citation>
    <scope>NUCLEOTIDE SEQUENCE [LARGE SCALE GENOMIC DNA]</scope>
    <source>
        <strain evidence="6 7">SPSP-6</strain>
    </source>
</reference>
<dbReference type="SUPFAM" id="SSF141868">
    <property type="entry name" value="EAL domain-like"/>
    <property type="match status" value="1"/>
</dbReference>
<dbReference type="SMART" id="SM00086">
    <property type="entry name" value="PAC"/>
    <property type="match status" value="1"/>
</dbReference>
<dbReference type="CDD" id="cd01949">
    <property type="entry name" value="GGDEF"/>
    <property type="match status" value="1"/>
</dbReference>
<dbReference type="InterPro" id="IPR001633">
    <property type="entry name" value="EAL_dom"/>
</dbReference>
<dbReference type="InterPro" id="IPR035965">
    <property type="entry name" value="PAS-like_dom_sf"/>
</dbReference>
<keyword evidence="1" id="KW-0732">Signal</keyword>
<dbReference type="Gene3D" id="3.30.450.20">
    <property type="entry name" value="PAS domain"/>
    <property type="match status" value="1"/>
</dbReference>
<dbReference type="AlphaFoldDB" id="A0A554XFE1"/>
<dbReference type="SUPFAM" id="SSF55785">
    <property type="entry name" value="PYP-like sensor domain (PAS domain)"/>
    <property type="match status" value="1"/>
</dbReference>
<sequence>MKRRALLAAVVTGGVAASALAVSLPARASAYHHVRIGVLAYRPLAVERADWEPVFRALQAAVPEWTLRWELLDYPAMDRAVRARTLDLIITNPGHYVILHHQEGLSVPLATLRRRVGTHVVDTLGGVAVVRADSPIRHWADLRGRRVAAVHDESLGGLALQRGELLRSGVAPEDVHWLYTGMPHQAVLRAVLEGRADAGFVRDGVVEAALADGTIAPGSLRALMTQDIPGYPLVVSTPLYPEWPVAALPTLAPAARVRLTEALLHLDGGEPLPGGIAGFAPPQPYGAVEALLRALRMPPFGVPRLTLRENLRRNAAPLTVAGAAAAGVLAWLGWTLHQRRLLRATLRDKSTLLDEVAILAKTFDSAQGVVICDDRGRIVRVNRTFTTVTGYGAEEAIGRTPGELLRSGRHGPEFYQSMWQTLRTQGHWEGEIWNRRKDGEIYAEWLVISAITDAAGKVRHYVGIFSDITWRKQAEAQIEQLVFFDPLTGLANRRLLMDRLEQAARQARRENRWGALLFVDLDHFKDVNDTLGHDAGDTVLREVGRRLRSALREQDTAGRLGGDEFLVLLPAVHPQRDAAALAARAVADKLVAALKAPFDLPNGGTITLSASIGITLYGDHGDDETAVDLLKAADLAMYSVKQAGRNGIAFFDPEMEARVRQRHALQLALAQAIDGGGLQLYLQPQVDARGHTVGAEALLRWPQPGGRFVSPAEFIPLAEESGLILPLGAWVLEHTATLLARWQTEPALARLRLAVNVSPRQFREADFVDRVAEVLRRHRLPAQHLELEITESVFLGDLEEARRTLQRLKALGVTLALDDFGTGYSSLSYLAELPFDVIKIDQHFVARLPQRRRADLAIVSTIIALGRKLGTTVLAEGVETAEQAEYLVTHGCHLLQGYHFGRPMPIESFERGLGAA</sequence>
<dbReference type="Pfam" id="PF12974">
    <property type="entry name" value="Phosphonate-bd"/>
    <property type="match status" value="1"/>
</dbReference>
<evidence type="ECO:0000259" key="5">
    <source>
        <dbReference type="PROSITE" id="PS50887"/>
    </source>
</evidence>
<dbReference type="NCBIfam" id="TIGR00254">
    <property type="entry name" value="GGDEF"/>
    <property type="match status" value="1"/>
</dbReference>
<dbReference type="Pfam" id="PF13426">
    <property type="entry name" value="PAS_9"/>
    <property type="match status" value="1"/>
</dbReference>
<dbReference type="PROSITE" id="PS50887">
    <property type="entry name" value="GGDEF"/>
    <property type="match status" value="1"/>
</dbReference>
<comment type="caution">
    <text evidence="6">The sequence shown here is derived from an EMBL/GenBank/DDBJ whole genome shotgun (WGS) entry which is preliminary data.</text>
</comment>
<feature type="chain" id="PRO_5022072356" evidence="1">
    <location>
        <begin position="22"/>
        <end position="916"/>
    </location>
</feature>
<evidence type="ECO:0000259" key="4">
    <source>
        <dbReference type="PROSITE" id="PS50883"/>
    </source>
</evidence>
<organism evidence="6 7">
    <name type="scientific">Tepidimonas charontis</name>
    <dbReference type="NCBI Taxonomy" id="2267262"/>
    <lineage>
        <taxon>Bacteria</taxon>
        <taxon>Pseudomonadati</taxon>
        <taxon>Pseudomonadota</taxon>
        <taxon>Betaproteobacteria</taxon>
        <taxon>Burkholderiales</taxon>
        <taxon>Tepidimonas</taxon>
    </lineage>
</organism>
<evidence type="ECO:0000256" key="1">
    <source>
        <dbReference type="SAM" id="SignalP"/>
    </source>
</evidence>
<dbReference type="InterPro" id="IPR001610">
    <property type="entry name" value="PAC"/>
</dbReference>
<accession>A0A554XFE1</accession>
<dbReference type="InterPro" id="IPR043128">
    <property type="entry name" value="Rev_trsase/Diguanyl_cyclase"/>
</dbReference>
<dbReference type="InterPro" id="IPR029787">
    <property type="entry name" value="Nucleotide_cyclase"/>
</dbReference>
<feature type="domain" description="GGDEF" evidence="5">
    <location>
        <begin position="512"/>
        <end position="653"/>
    </location>
</feature>
<dbReference type="InterPro" id="IPR000014">
    <property type="entry name" value="PAS"/>
</dbReference>
<dbReference type="InterPro" id="IPR000160">
    <property type="entry name" value="GGDEF_dom"/>
</dbReference>
<dbReference type="OrthoDB" id="9813903at2"/>
<proteinExistence type="predicted"/>
<dbReference type="PANTHER" id="PTHR44757:SF2">
    <property type="entry name" value="BIOFILM ARCHITECTURE MAINTENANCE PROTEIN MBAA"/>
    <property type="match status" value="1"/>
</dbReference>
<dbReference type="Gene3D" id="3.40.190.10">
    <property type="entry name" value="Periplasmic binding protein-like II"/>
    <property type="match status" value="2"/>
</dbReference>
<dbReference type="GO" id="GO:0003824">
    <property type="term" value="F:catalytic activity"/>
    <property type="evidence" value="ECO:0007669"/>
    <property type="project" value="UniProtKB-ARBA"/>
</dbReference>
<evidence type="ECO:0000259" key="2">
    <source>
        <dbReference type="PROSITE" id="PS50112"/>
    </source>
</evidence>
<dbReference type="FunFam" id="3.30.70.270:FF:000001">
    <property type="entry name" value="Diguanylate cyclase domain protein"/>
    <property type="match status" value="1"/>
</dbReference>
<dbReference type="CDD" id="cd01948">
    <property type="entry name" value="EAL"/>
    <property type="match status" value="1"/>
</dbReference>
<dbReference type="Proteomes" id="UP000318294">
    <property type="component" value="Unassembled WGS sequence"/>
</dbReference>
<dbReference type="RefSeq" id="WP_144328326.1">
    <property type="nucleotide sequence ID" value="NZ_VJON01000018.1"/>
</dbReference>
<dbReference type="Gene3D" id="3.30.70.270">
    <property type="match status" value="1"/>
</dbReference>
<dbReference type="InterPro" id="IPR035919">
    <property type="entry name" value="EAL_sf"/>
</dbReference>
<dbReference type="InterPro" id="IPR000700">
    <property type="entry name" value="PAS-assoc_C"/>
</dbReference>
<gene>
    <name evidence="6" type="ORF">Tchar_01380</name>
</gene>
<dbReference type="PROSITE" id="PS50883">
    <property type="entry name" value="EAL"/>
    <property type="match status" value="1"/>
</dbReference>
<dbReference type="NCBIfam" id="TIGR00229">
    <property type="entry name" value="sensory_box"/>
    <property type="match status" value="1"/>
</dbReference>
<evidence type="ECO:0000313" key="6">
    <source>
        <dbReference type="EMBL" id="TSE34509.1"/>
    </source>
</evidence>
<feature type="domain" description="EAL" evidence="4">
    <location>
        <begin position="662"/>
        <end position="916"/>
    </location>
</feature>
<feature type="domain" description="PAC" evidence="3">
    <location>
        <begin position="428"/>
        <end position="480"/>
    </location>
</feature>
<dbReference type="CDD" id="cd00130">
    <property type="entry name" value="PAS"/>
    <property type="match status" value="1"/>
</dbReference>
<feature type="domain" description="PAS" evidence="2">
    <location>
        <begin position="369"/>
        <end position="400"/>
    </location>
</feature>
<dbReference type="InterPro" id="IPR052155">
    <property type="entry name" value="Biofilm_reg_signaling"/>
</dbReference>
<dbReference type="PANTHER" id="PTHR44757">
    <property type="entry name" value="DIGUANYLATE CYCLASE DGCP"/>
    <property type="match status" value="1"/>
</dbReference>